<sequence>MTAKEYLEQVRHKQAEIGNLKRDKEAVKDMLYSLGGGGEGERVQSSRNNDKFGTLFSRIDEMERKIDDKIIDLMQFRMKVSEQINALDNVSYITILNCRYIHFQSWEKIARSAFDEERNVRSVQKLNGLALQEFEKKYAVMLAELTLEAI</sequence>
<evidence type="ECO:0008006" key="3">
    <source>
        <dbReference type="Google" id="ProtNLM"/>
    </source>
</evidence>
<gene>
    <name evidence="1" type="ORF">RUMOBE_01043</name>
</gene>
<dbReference type="AlphaFoldDB" id="A5ZPX3"/>
<reference evidence="1 2" key="1">
    <citation type="submission" date="2007-03" db="EMBL/GenBank/DDBJ databases">
        <authorList>
            <person name="Fulton L."/>
            <person name="Clifton S."/>
            <person name="Fulton B."/>
            <person name="Xu J."/>
            <person name="Minx P."/>
            <person name="Pepin K.H."/>
            <person name="Johnson M."/>
            <person name="Thiruvilangam P."/>
            <person name="Bhonagiri V."/>
            <person name="Nash W.E."/>
            <person name="Mardis E.R."/>
            <person name="Wilson R.K."/>
        </authorList>
    </citation>
    <scope>NUCLEOTIDE SEQUENCE [LARGE SCALE GENOMIC DNA]</scope>
    <source>
        <strain evidence="1 2">ATCC 29174</strain>
    </source>
</reference>
<accession>A5ZPX3</accession>
<comment type="caution">
    <text evidence="1">The sequence shown here is derived from an EMBL/GenBank/DDBJ whole genome shotgun (WGS) entry which is preliminary data.</text>
</comment>
<organism evidence="1 2">
    <name type="scientific">Blautia obeum ATCC 29174</name>
    <dbReference type="NCBI Taxonomy" id="411459"/>
    <lineage>
        <taxon>Bacteria</taxon>
        <taxon>Bacillati</taxon>
        <taxon>Bacillota</taxon>
        <taxon>Clostridia</taxon>
        <taxon>Lachnospirales</taxon>
        <taxon>Lachnospiraceae</taxon>
        <taxon>Blautia</taxon>
    </lineage>
</organism>
<dbReference type="Proteomes" id="UP000006002">
    <property type="component" value="Unassembled WGS sequence"/>
</dbReference>
<name>A5ZPX3_9FIRM</name>
<protein>
    <recommendedName>
        <fullName evidence="3">Phage transcriptional regulator, RinA family</fullName>
    </recommendedName>
</protein>
<dbReference type="GeneID" id="79804351"/>
<dbReference type="eggNOG" id="ENOG5033ESA">
    <property type="taxonomic scope" value="Bacteria"/>
</dbReference>
<evidence type="ECO:0000313" key="1">
    <source>
        <dbReference type="EMBL" id="EDM88137.1"/>
    </source>
</evidence>
<dbReference type="EMBL" id="AAVO02000003">
    <property type="protein sequence ID" value="EDM88137.1"/>
    <property type="molecule type" value="Genomic_DNA"/>
</dbReference>
<dbReference type="RefSeq" id="WP_005424374.1">
    <property type="nucleotide sequence ID" value="NZ_CP102265.1"/>
</dbReference>
<reference evidence="1 2" key="2">
    <citation type="submission" date="2007-04" db="EMBL/GenBank/DDBJ databases">
        <title>Draft genome sequence of Ruminococcus obeum (ATCC 29174).</title>
        <authorList>
            <person name="Sudarsanam P."/>
            <person name="Ley R."/>
            <person name="Guruge J."/>
            <person name="Turnbaugh P.J."/>
            <person name="Mahowald M."/>
            <person name="Liep D."/>
            <person name="Gordon J."/>
        </authorList>
    </citation>
    <scope>NUCLEOTIDE SEQUENCE [LARGE SCALE GENOMIC DNA]</scope>
    <source>
        <strain evidence="1 2">ATCC 29174</strain>
    </source>
</reference>
<dbReference type="HOGENOM" id="CLU_144718_2_0_9"/>
<evidence type="ECO:0000313" key="2">
    <source>
        <dbReference type="Proteomes" id="UP000006002"/>
    </source>
</evidence>
<proteinExistence type="predicted"/>